<evidence type="ECO:0000313" key="3">
    <source>
        <dbReference type="Proteomes" id="UP000886998"/>
    </source>
</evidence>
<gene>
    <name evidence="2" type="ORF">TNIN_482671</name>
</gene>
<dbReference type="AlphaFoldDB" id="A0A8X7CFV1"/>
<feature type="region of interest" description="Disordered" evidence="1">
    <location>
        <begin position="86"/>
        <end position="114"/>
    </location>
</feature>
<evidence type="ECO:0000313" key="2">
    <source>
        <dbReference type="EMBL" id="GFY64520.1"/>
    </source>
</evidence>
<comment type="caution">
    <text evidence="2">The sequence shown here is derived from an EMBL/GenBank/DDBJ whole genome shotgun (WGS) entry which is preliminary data.</text>
</comment>
<evidence type="ECO:0000256" key="1">
    <source>
        <dbReference type="SAM" id="MobiDB-lite"/>
    </source>
</evidence>
<dbReference type="EMBL" id="BMAV01015283">
    <property type="protein sequence ID" value="GFY64520.1"/>
    <property type="molecule type" value="Genomic_DNA"/>
</dbReference>
<dbReference type="OrthoDB" id="8037353at2759"/>
<organism evidence="2 3">
    <name type="scientific">Trichonephila inaurata madagascariensis</name>
    <dbReference type="NCBI Taxonomy" id="2747483"/>
    <lineage>
        <taxon>Eukaryota</taxon>
        <taxon>Metazoa</taxon>
        <taxon>Ecdysozoa</taxon>
        <taxon>Arthropoda</taxon>
        <taxon>Chelicerata</taxon>
        <taxon>Arachnida</taxon>
        <taxon>Araneae</taxon>
        <taxon>Araneomorphae</taxon>
        <taxon>Entelegynae</taxon>
        <taxon>Araneoidea</taxon>
        <taxon>Nephilidae</taxon>
        <taxon>Trichonephila</taxon>
        <taxon>Trichonephila inaurata</taxon>
    </lineage>
</organism>
<name>A0A8X7CFV1_9ARAC</name>
<reference evidence="2" key="1">
    <citation type="submission" date="2020-08" db="EMBL/GenBank/DDBJ databases">
        <title>Multicomponent nature underlies the extraordinary mechanical properties of spider dragline silk.</title>
        <authorList>
            <person name="Kono N."/>
            <person name="Nakamura H."/>
            <person name="Mori M."/>
            <person name="Yoshida Y."/>
            <person name="Ohtoshi R."/>
            <person name="Malay A.D."/>
            <person name="Moran D.A.P."/>
            <person name="Tomita M."/>
            <person name="Numata K."/>
            <person name="Arakawa K."/>
        </authorList>
    </citation>
    <scope>NUCLEOTIDE SEQUENCE</scope>
</reference>
<feature type="compositionally biased region" description="Basic and acidic residues" evidence="1">
    <location>
        <begin position="101"/>
        <end position="112"/>
    </location>
</feature>
<proteinExistence type="predicted"/>
<sequence>MRSESKKEDNRNDFVGNCVPEISLLSDPENWNFMPGIRNLADLPARKSLVRVGVLIDSGLSGKPVLSNPDDPGPIFPLIIPDGSVPALPMTIPDDPDPEERDLSDPSPDKRTIKTRFGLVVKPVNEQRI</sequence>
<accession>A0A8X7CFV1</accession>
<dbReference type="Proteomes" id="UP000886998">
    <property type="component" value="Unassembled WGS sequence"/>
</dbReference>
<protein>
    <submittedName>
        <fullName evidence="2">Uncharacterized protein</fullName>
    </submittedName>
</protein>
<keyword evidence="3" id="KW-1185">Reference proteome</keyword>